<evidence type="ECO:0000256" key="3">
    <source>
        <dbReference type="ARBA" id="ARBA00023004"/>
    </source>
</evidence>
<dbReference type="PROSITE" id="PS51007">
    <property type="entry name" value="CYTC"/>
    <property type="match status" value="2"/>
</dbReference>
<dbReference type="Gene3D" id="1.10.760.10">
    <property type="entry name" value="Cytochrome c-like domain"/>
    <property type="match status" value="1"/>
</dbReference>
<keyword evidence="2 4" id="KW-0479">Metal-binding</keyword>
<organism evidence="6 7">
    <name type="scientific">Runella salmonicolor</name>
    <dbReference type="NCBI Taxonomy" id="2950278"/>
    <lineage>
        <taxon>Bacteria</taxon>
        <taxon>Pseudomonadati</taxon>
        <taxon>Bacteroidota</taxon>
        <taxon>Cytophagia</taxon>
        <taxon>Cytophagales</taxon>
        <taxon>Spirosomataceae</taxon>
        <taxon>Runella</taxon>
    </lineage>
</organism>
<evidence type="ECO:0000256" key="1">
    <source>
        <dbReference type="ARBA" id="ARBA00022617"/>
    </source>
</evidence>
<dbReference type="PROSITE" id="PS51257">
    <property type="entry name" value="PROKAR_LIPOPROTEIN"/>
    <property type="match status" value="1"/>
</dbReference>
<dbReference type="Pfam" id="PF06537">
    <property type="entry name" value="DHOR"/>
    <property type="match status" value="1"/>
</dbReference>
<name>A0ABT1FVN7_9BACT</name>
<accession>A0ABT1FVN7</accession>
<dbReference type="EMBL" id="JAMZEL010000015">
    <property type="protein sequence ID" value="MCP1385827.1"/>
    <property type="molecule type" value="Genomic_DNA"/>
</dbReference>
<evidence type="ECO:0000256" key="2">
    <source>
        <dbReference type="ARBA" id="ARBA00022723"/>
    </source>
</evidence>
<dbReference type="RefSeq" id="WP_253532386.1">
    <property type="nucleotide sequence ID" value="NZ_JAMZEL010000015.1"/>
</dbReference>
<feature type="domain" description="Cytochrome c" evidence="5">
    <location>
        <begin position="47"/>
        <end position="255"/>
    </location>
</feature>
<keyword evidence="7" id="KW-1185">Reference proteome</keyword>
<evidence type="ECO:0000313" key="6">
    <source>
        <dbReference type="EMBL" id="MCP1385827.1"/>
    </source>
</evidence>
<dbReference type="PANTHER" id="PTHR30600:SF4">
    <property type="entry name" value="CYTOCHROME C DOMAIN-CONTAINING PROTEIN"/>
    <property type="match status" value="1"/>
</dbReference>
<dbReference type="Proteomes" id="UP001204772">
    <property type="component" value="Unassembled WGS sequence"/>
</dbReference>
<feature type="domain" description="Cytochrome c" evidence="5">
    <location>
        <begin position="265"/>
        <end position="397"/>
    </location>
</feature>
<proteinExistence type="predicted"/>
<dbReference type="SUPFAM" id="SSF46626">
    <property type="entry name" value="Cytochrome c"/>
    <property type="match status" value="2"/>
</dbReference>
<evidence type="ECO:0000259" key="5">
    <source>
        <dbReference type="PROSITE" id="PS51007"/>
    </source>
</evidence>
<dbReference type="InterPro" id="IPR009056">
    <property type="entry name" value="Cyt_c-like_dom"/>
</dbReference>
<reference evidence="6 7" key="1">
    <citation type="submission" date="2022-06" db="EMBL/GenBank/DDBJ databases">
        <title>Runella sp. S5 genome sequencing.</title>
        <authorList>
            <person name="Park S."/>
        </authorList>
    </citation>
    <scope>NUCLEOTIDE SEQUENCE [LARGE SCALE GENOMIC DNA]</scope>
    <source>
        <strain evidence="6 7">S5</strain>
    </source>
</reference>
<evidence type="ECO:0000256" key="4">
    <source>
        <dbReference type="PROSITE-ProRule" id="PRU00433"/>
    </source>
</evidence>
<sequence>MNSKFYFVVFGVIAFAITACEKLLPSGPQEDEVLDGTIEGLTSTETAQFLRGDAAFTKVFSPATGLGPLFVSNSCISCHAGDGKGHPSTNLIRFGQNDISGNQFLEHGGPQLQNRAVPGYTPESIPSGASHSTFMAPANTGLGFLEAVLDADILKMADPDDKDGDGISGVPNWIELADFVKPLASAISKDGKYIGRFGRKAGAHNLLNQTVNAYNQDMGVVSGYSPYDTHSRKELDPEVPNIEVEDLVFYLHTLKAPIQRNTGDADVKAGKQLFMNAQCGSCHRPSLKTGNSTINALANKEFYPYTDLLLHDMGKELDDNYTEGSAKTSEWRTTPLWGLGLSKDSQGGRIFLMHDGRAKSIEEAILLHGGEAQKSRQNYAALSSSEKQQLITFLESL</sequence>
<dbReference type="InterPro" id="IPR051395">
    <property type="entry name" value="Cytochrome_c_Peroxidase/MauG"/>
</dbReference>
<keyword evidence="3 4" id="KW-0408">Iron</keyword>
<gene>
    <name evidence="6" type="ORF">NCI00_25535</name>
</gene>
<dbReference type="InterPro" id="IPR010538">
    <property type="entry name" value="DHOR"/>
</dbReference>
<dbReference type="InterPro" id="IPR036909">
    <property type="entry name" value="Cyt_c-like_dom_sf"/>
</dbReference>
<evidence type="ECO:0000313" key="7">
    <source>
        <dbReference type="Proteomes" id="UP001204772"/>
    </source>
</evidence>
<keyword evidence="1 4" id="KW-0349">Heme</keyword>
<dbReference type="PANTHER" id="PTHR30600">
    <property type="entry name" value="CYTOCHROME C PEROXIDASE-RELATED"/>
    <property type="match status" value="1"/>
</dbReference>
<protein>
    <submittedName>
        <fullName evidence="6">Thiol oxidoreductase</fullName>
    </submittedName>
</protein>
<comment type="caution">
    <text evidence="6">The sequence shown here is derived from an EMBL/GenBank/DDBJ whole genome shotgun (WGS) entry which is preliminary data.</text>
</comment>